<proteinExistence type="predicted"/>
<dbReference type="Proteomes" id="UP001152607">
    <property type="component" value="Unassembled WGS sequence"/>
</dbReference>
<feature type="transmembrane region" description="Helical" evidence="1">
    <location>
        <begin position="79"/>
        <end position="98"/>
    </location>
</feature>
<sequence length="523" mass="59070">MAQRWRFRNSNLLTTGVIEALDDVRQRWRVGSLCFGILLWLLFLLGGVAVLASPEWPIDLKGTTSACRPDDTFSVLPAYMFWSIWSGSGLFQVTLGVGELSFSTAKAIDVAWDIFVGRGGQAVIGFISWRVMKGYVTTSMLSRGPVTFHTYRTIFLQDQSLVLAIPKVIRDFIYRRRLHSRFVMVCMISTFCFILVFPTLASAMTGYTSNMKAYVPDRDGNLMAFDAFRSVLFIVHDGSRINQTDEYFVTSDEEAGSNLWTPYSSSMNDLDRATCGEKILIGVPKTIHSLRTINWVSSLSKMGYGPSYPEITRSEVKNVSSSIGLIDVSITTIYDLDCSSCLTSDGIDVESFGYGGTNQTNSSFMMTTLISPPSLNITGFFLPDDMFSRYEGEHDPSKAIWRHFDDTYDLEYVTSLGTCQATKTYRWGFSFLLLYIMLCLLLVWTLAMMGIWLYAQVLLKKHGITDVSGEIKAVFELAQIVALTKNCKAALYRMRLRPRYKTKTWISFQESIMFGCVFIQSCW</sequence>
<keyword evidence="3" id="KW-1185">Reference proteome</keyword>
<dbReference type="EMBL" id="CAOQHR010000005">
    <property type="protein sequence ID" value="CAI6334661.1"/>
    <property type="molecule type" value="Genomic_DNA"/>
</dbReference>
<evidence type="ECO:0000256" key="1">
    <source>
        <dbReference type="SAM" id="Phobius"/>
    </source>
</evidence>
<feature type="transmembrane region" description="Helical" evidence="1">
    <location>
        <begin position="427"/>
        <end position="455"/>
    </location>
</feature>
<dbReference type="AlphaFoldDB" id="A0A9W4UGV9"/>
<keyword evidence="1" id="KW-0812">Transmembrane</keyword>
<name>A0A9W4UGV9_9PLEO</name>
<keyword evidence="1" id="KW-0472">Membrane</keyword>
<evidence type="ECO:0000313" key="3">
    <source>
        <dbReference type="Proteomes" id="UP001152607"/>
    </source>
</evidence>
<comment type="caution">
    <text evidence="2">The sequence shown here is derived from an EMBL/GenBank/DDBJ whole genome shotgun (WGS) entry which is preliminary data.</text>
</comment>
<protein>
    <submittedName>
        <fullName evidence="2">Uncharacterized protein</fullName>
    </submittedName>
</protein>
<accession>A0A9W4UGV9</accession>
<evidence type="ECO:0000313" key="2">
    <source>
        <dbReference type="EMBL" id="CAI6334661.1"/>
    </source>
</evidence>
<reference evidence="2" key="1">
    <citation type="submission" date="2023-01" db="EMBL/GenBank/DDBJ databases">
        <authorList>
            <person name="Van Ghelder C."/>
            <person name="Rancurel C."/>
        </authorList>
    </citation>
    <scope>NUCLEOTIDE SEQUENCE</scope>
    <source>
        <strain evidence="2">CNCM I-4278</strain>
    </source>
</reference>
<gene>
    <name evidence="2" type="ORF">PDIGIT_LOCUS7724</name>
</gene>
<feature type="transmembrane region" description="Helical" evidence="1">
    <location>
        <begin position="30"/>
        <end position="52"/>
    </location>
</feature>
<dbReference type="OrthoDB" id="3903561at2759"/>
<organism evidence="2 3">
    <name type="scientific">Periconia digitata</name>
    <dbReference type="NCBI Taxonomy" id="1303443"/>
    <lineage>
        <taxon>Eukaryota</taxon>
        <taxon>Fungi</taxon>
        <taxon>Dikarya</taxon>
        <taxon>Ascomycota</taxon>
        <taxon>Pezizomycotina</taxon>
        <taxon>Dothideomycetes</taxon>
        <taxon>Pleosporomycetidae</taxon>
        <taxon>Pleosporales</taxon>
        <taxon>Massarineae</taxon>
        <taxon>Periconiaceae</taxon>
        <taxon>Periconia</taxon>
    </lineage>
</organism>
<feature type="transmembrane region" description="Helical" evidence="1">
    <location>
        <begin position="182"/>
        <end position="201"/>
    </location>
</feature>
<keyword evidence="1" id="KW-1133">Transmembrane helix</keyword>